<dbReference type="Pfam" id="PF13428">
    <property type="entry name" value="TPR_14"/>
    <property type="match status" value="1"/>
</dbReference>
<dbReference type="SUPFAM" id="SSF48452">
    <property type="entry name" value="TPR-like"/>
    <property type="match status" value="1"/>
</dbReference>
<comment type="caution">
    <text evidence="2">The sequence shown here is derived from an EMBL/GenBank/DDBJ whole genome shotgun (WGS) entry which is preliminary data.</text>
</comment>
<name>A0A7V4U4R7_CALAY</name>
<accession>A0A7V4U4R7</accession>
<dbReference type="EMBL" id="DRQG01000133">
    <property type="protein sequence ID" value="HGY56844.1"/>
    <property type="molecule type" value="Genomic_DNA"/>
</dbReference>
<keyword evidence="1" id="KW-0732">Signal</keyword>
<dbReference type="AlphaFoldDB" id="A0A7V4U4R7"/>
<dbReference type="InterPro" id="IPR011990">
    <property type="entry name" value="TPR-like_helical_dom_sf"/>
</dbReference>
<gene>
    <name evidence="2" type="ORF">ENK44_14145</name>
</gene>
<protein>
    <submittedName>
        <fullName evidence="2">Tetratricopeptide repeat protein</fullName>
    </submittedName>
</protein>
<sequence>MKIVTGIIFLFAALTSASDSVPAEPGWIRQSIDLTINTRFTEAESLLTQRMAAGDSSIEVCFYYASVLNSKMTHYENLADGPRFTRLLQKVIAKSNRQLHYPQNPLSDKQRARLYFYRGSAYGYLAYFAGQNGSWYRAMNDGFEAIDDLRAAVEADSTLYDAYLGIGVYYYWKSTKLKFILWLPFFPDRREEGIALIKKSIENDAVGKYMAMHQLVYILLDYGKYDEALEYARQLVQKYPRSVFMWWAYAHTFYKRKEYPKAVRAYNKLLSVIDHDEERNSMQWLHAHVMLAEIYQRMGDSENSVYHCQMVLSREYSENDMTERGYQRLKKARTILEEEQQKIASKGR</sequence>
<organism evidence="2">
    <name type="scientific">Caldithrix abyssi</name>
    <dbReference type="NCBI Taxonomy" id="187145"/>
    <lineage>
        <taxon>Bacteria</taxon>
        <taxon>Pseudomonadati</taxon>
        <taxon>Calditrichota</taxon>
        <taxon>Calditrichia</taxon>
        <taxon>Calditrichales</taxon>
        <taxon>Calditrichaceae</taxon>
        <taxon>Caldithrix</taxon>
    </lineage>
</organism>
<dbReference type="Gene3D" id="1.25.40.10">
    <property type="entry name" value="Tetratricopeptide repeat domain"/>
    <property type="match status" value="1"/>
</dbReference>
<reference evidence="2" key="1">
    <citation type="journal article" date="2020" name="mSystems">
        <title>Genome- and Community-Level Interaction Insights into Carbon Utilization and Element Cycling Functions of Hydrothermarchaeota in Hydrothermal Sediment.</title>
        <authorList>
            <person name="Zhou Z."/>
            <person name="Liu Y."/>
            <person name="Xu W."/>
            <person name="Pan J."/>
            <person name="Luo Z.H."/>
            <person name="Li M."/>
        </authorList>
    </citation>
    <scope>NUCLEOTIDE SEQUENCE [LARGE SCALE GENOMIC DNA]</scope>
    <source>
        <strain evidence="2">HyVt-577</strain>
    </source>
</reference>
<dbReference type="Proteomes" id="UP000885779">
    <property type="component" value="Unassembled WGS sequence"/>
</dbReference>
<proteinExistence type="predicted"/>
<feature type="signal peptide" evidence="1">
    <location>
        <begin position="1"/>
        <end position="17"/>
    </location>
</feature>
<evidence type="ECO:0000313" key="2">
    <source>
        <dbReference type="EMBL" id="HGY56844.1"/>
    </source>
</evidence>
<dbReference type="SMART" id="SM00028">
    <property type="entry name" value="TPR"/>
    <property type="match status" value="3"/>
</dbReference>
<evidence type="ECO:0000256" key="1">
    <source>
        <dbReference type="SAM" id="SignalP"/>
    </source>
</evidence>
<dbReference type="InterPro" id="IPR019734">
    <property type="entry name" value="TPR_rpt"/>
</dbReference>
<feature type="chain" id="PRO_5030826134" evidence="1">
    <location>
        <begin position="18"/>
        <end position="348"/>
    </location>
</feature>